<dbReference type="HAMAP" id="MF_00227">
    <property type="entry name" value="RNase_P"/>
    <property type="match status" value="1"/>
</dbReference>
<dbReference type="InterPro" id="IPR020568">
    <property type="entry name" value="Ribosomal_Su5_D2-typ_SF"/>
</dbReference>
<dbReference type="GO" id="GO:0000049">
    <property type="term" value="F:tRNA binding"/>
    <property type="evidence" value="ECO:0007669"/>
    <property type="project" value="UniProtKB-UniRule"/>
</dbReference>
<keyword evidence="4 7" id="KW-0255">Endonuclease</keyword>
<keyword evidence="5 7" id="KW-0378">Hydrolase</keyword>
<dbReference type="GO" id="GO:0001682">
    <property type="term" value="P:tRNA 5'-leader removal"/>
    <property type="evidence" value="ECO:0007669"/>
    <property type="project" value="UniProtKB-UniRule"/>
</dbReference>
<evidence type="ECO:0000256" key="3">
    <source>
        <dbReference type="ARBA" id="ARBA00022722"/>
    </source>
</evidence>
<accession>A0A212TCU0</accession>
<comment type="catalytic activity">
    <reaction evidence="7">
        <text>Endonucleolytic cleavage of RNA, removing 5'-extranucleotides from tRNA precursor.</text>
        <dbReference type="EC" id="3.1.26.5"/>
    </reaction>
</comment>
<dbReference type="InterPro" id="IPR000100">
    <property type="entry name" value="RNase_P"/>
</dbReference>
<evidence type="ECO:0000256" key="4">
    <source>
        <dbReference type="ARBA" id="ARBA00022759"/>
    </source>
</evidence>
<proteinExistence type="inferred from homology"/>
<keyword evidence="3 7" id="KW-0540">Nuclease</keyword>
<evidence type="ECO:0000256" key="1">
    <source>
        <dbReference type="ARBA" id="ARBA00002663"/>
    </source>
</evidence>
<reference evidence="8 9" key="1">
    <citation type="submission" date="2017-06" db="EMBL/GenBank/DDBJ databases">
        <authorList>
            <person name="Kim H.J."/>
            <person name="Triplett B.A."/>
        </authorList>
    </citation>
    <scope>NUCLEOTIDE SEQUENCE [LARGE SCALE GENOMIC DNA]</scope>
    <source>
        <strain evidence="8 9">MWH-VicM1</strain>
    </source>
</reference>
<dbReference type="Pfam" id="PF00825">
    <property type="entry name" value="Ribonuclease_P"/>
    <property type="match status" value="1"/>
</dbReference>
<evidence type="ECO:0000313" key="9">
    <source>
        <dbReference type="Proteomes" id="UP000197215"/>
    </source>
</evidence>
<dbReference type="Gene3D" id="3.30.230.10">
    <property type="match status" value="1"/>
</dbReference>
<name>A0A212TCU0_9BURK</name>
<evidence type="ECO:0000313" key="8">
    <source>
        <dbReference type="EMBL" id="SNC63634.1"/>
    </source>
</evidence>
<dbReference type="EC" id="3.1.26.5" evidence="7"/>
<dbReference type="Proteomes" id="UP000197215">
    <property type="component" value="Unassembled WGS sequence"/>
</dbReference>
<evidence type="ECO:0000256" key="6">
    <source>
        <dbReference type="ARBA" id="ARBA00022884"/>
    </source>
</evidence>
<evidence type="ECO:0000256" key="5">
    <source>
        <dbReference type="ARBA" id="ARBA00022801"/>
    </source>
</evidence>
<dbReference type="AlphaFoldDB" id="A0A212TCU0"/>
<protein>
    <recommendedName>
        <fullName evidence="7">Ribonuclease P protein component</fullName>
        <shortName evidence="7">RNase P protein</shortName>
        <shortName evidence="7">RNaseP protein</shortName>
        <ecNumber evidence="7">3.1.26.5</ecNumber>
    </recommendedName>
    <alternativeName>
        <fullName evidence="7">Protein C5</fullName>
    </alternativeName>
</protein>
<keyword evidence="9" id="KW-1185">Reference proteome</keyword>
<gene>
    <name evidence="7" type="primary">rnpA</name>
    <name evidence="8" type="ORF">SAMN06295916_0928</name>
</gene>
<keyword evidence="2 7" id="KW-0819">tRNA processing</keyword>
<sequence length="111" mass="12870">MPRSTRLSDATLIRAVLAQKPKTTKFIACHILNEYDGFALTVPKKLAKRAVDRNKIKRLMREAYRQSPDTEAAQAVVLRLRKKIGDKTKNKLRESERLEIRKELASLRLRK</sequence>
<dbReference type="EMBL" id="FYEX01000001">
    <property type="protein sequence ID" value="SNC63634.1"/>
    <property type="molecule type" value="Genomic_DNA"/>
</dbReference>
<comment type="similarity">
    <text evidence="7">Belongs to the RnpA family.</text>
</comment>
<dbReference type="SUPFAM" id="SSF54211">
    <property type="entry name" value="Ribosomal protein S5 domain 2-like"/>
    <property type="match status" value="1"/>
</dbReference>
<keyword evidence="6 7" id="KW-0694">RNA-binding</keyword>
<dbReference type="InterPro" id="IPR020539">
    <property type="entry name" value="RNase_P_CS"/>
</dbReference>
<dbReference type="InterPro" id="IPR014721">
    <property type="entry name" value="Ribsml_uS5_D2-typ_fold_subgr"/>
</dbReference>
<evidence type="ECO:0000256" key="7">
    <source>
        <dbReference type="HAMAP-Rule" id="MF_00227"/>
    </source>
</evidence>
<dbReference type="GO" id="GO:0004526">
    <property type="term" value="F:ribonuclease P activity"/>
    <property type="evidence" value="ECO:0007669"/>
    <property type="project" value="UniProtKB-UniRule"/>
</dbReference>
<dbReference type="PROSITE" id="PS00648">
    <property type="entry name" value="RIBONUCLEASE_P"/>
    <property type="match status" value="1"/>
</dbReference>
<evidence type="ECO:0000256" key="2">
    <source>
        <dbReference type="ARBA" id="ARBA00022694"/>
    </source>
</evidence>
<organism evidence="8 9">
    <name type="scientific">Polynucleobacter victoriensis</name>
    <dbReference type="NCBI Taxonomy" id="2049319"/>
    <lineage>
        <taxon>Bacteria</taxon>
        <taxon>Pseudomonadati</taxon>
        <taxon>Pseudomonadota</taxon>
        <taxon>Betaproteobacteria</taxon>
        <taxon>Burkholderiales</taxon>
        <taxon>Burkholderiaceae</taxon>
        <taxon>Polynucleobacter</taxon>
    </lineage>
</organism>
<comment type="function">
    <text evidence="1 7">RNaseP catalyzes the removal of the 5'-leader sequence from pre-tRNA to produce the mature 5'-terminus. It can also cleave other RNA substrates such as 4.5S RNA. The protein component plays an auxiliary but essential role in vivo by binding to the 5'-leader sequence and broadening the substrate specificity of the ribozyme.</text>
</comment>
<comment type="subunit">
    <text evidence="7">Consists of a catalytic RNA component (M1 or rnpB) and a protein subunit.</text>
</comment>